<gene>
    <name evidence="2" type="ORF">CMQ_7987</name>
</gene>
<evidence type="ECO:0000313" key="2">
    <source>
        <dbReference type="EMBL" id="EFW99619.1"/>
    </source>
</evidence>
<keyword evidence="3" id="KW-1185">Reference proteome</keyword>
<evidence type="ECO:0000313" key="3">
    <source>
        <dbReference type="Proteomes" id="UP000007796"/>
    </source>
</evidence>
<protein>
    <submittedName>
        <fullName evidence="2">Uncharacterized protein</fullName>
    </submittedName>
</protein>
<proteinExistence type="predicted"/>
<dbReference type="OrthoDB" id="438080at2759"/>
<dbReference type="AlphaFoldDB" id="F0XRS2"/>
<dbReference type="HOGENOM" id="CLU_1468305_0_0_1"/>
<organism evidence="3">
    <name type="scientific">Grosmannia clavigera (strain kw1407 / UAMH 11150)</name>
    <name type="common">Blue stain fungus</name>
    <name type="synonym">Graphiocladiella clavigera</name>
    <dbReference type="NCBI Taxonomy" id="655863"/>
    <lineage>
        <taxon>Eukaryota</taxon>
        <taxon>Fungi</taxon>
        <taxon>Dikarya</taxon>
        <taxon>Ascomycota</taxon>
        <taxon>Pezizomycotina</taxon>
        <taxon>Sordariomycetes</taxon>
        <taxon>Sordariomycetidae</taxon>
        <taxon>Ophiostomatales</taxon>
        <taxon>Ophiostomataceae</taxon>
        <taxon>Leptographium</taxon>
    </lineage>
</organism>
<evidence type="ECO:0000256" key="1">
    <source>
        <dbReference type="SAM" id="MobiDB-lite"/>
    </source>
</evidence>
<dbReference type="STRING" id="655863.F0XRS2"/>
<name>F0XRS2_GROCL</name>
<feature type="region of interest" description="Disordered" evidence="1">
    <location>
        <begin position="20"/>
        <end position="39"/>
    </location>
</feature>
<dbReference type="InParanoid" id="F0XRS2"/>
<feature type="region of interest" description="Disordered" evidence="1">
    <location>
        <begin position="164"/>
        <end position="184"/>
    </location>
</feature>
<dbReference type="EMBL" id="GL629990">
    <property type="protein sequence ID" value="EFW99619.1"/>
    <property type="molecule type" value="Genomic_DNA"/>
</dbReference>
<dbReference type="GeneID" id="25981591"/>
<accession>F0XRS2</accession>
<dbReference type="Proteomes" id="UP000007796">
    <property type="component" value="Unassembled WGS sequence"/>
</dbReference>
<dbReference type="eggNOG" id="ENOG502SC64">
    <property type="taxonomic scope" value="Eukaryota"/>
</dbReference>
<sequence>MIPGCENTKISIYAAKQPLSAKGGKQRTPLQGAKGGAAEPDMKLRLARRNTNDGIRKIYSCGLCGKDTRIDLPPPVPLPKQRRRAALASRVGDRKTVAVSAAKADIVLSTTKPPQKTSKIMEPAVALVAPSTTVGANAASNANSKKRAKSRKAGLLALLNKSRESASGGGLDNLSLSFDDFRKK</sequence>
<reference evidence="2 3" key="1">
    <citation type="journal article" date="2011" name="Proc. Natl. Acad. Sci. U.S.A.">
        <title>Genome and transcriptome analyses of the mountain pine beetle-fungal symbiont Grosmannia clavigera, a lodgepole pine pathogen.</title>
        <authorList>
            <person name="DiGuistini S."/>
            <person name="Wang Y."/>
            <person name="Liao N.Y."/>
            <person name="Taylor G."/>
            <person name="Tanguay P."/>
            <person name="Feau N."/>
            <person name="Henrissat B."/>
            <person name="Chan S.K."/>
            <person name="Hesse-Orce U."/>
            <person name="Alamouti S.M."/>
            <person name="Tsui C.K.M."/>
            <person name="Docking R.T."/>
            <person name="Levasseur A."/>
            <person name="Haridas S."/>
            <person name="Robertson G."/>
            <person name="Birol I."/>
            <person name="Holt R.A."/>
            <person name="Marra M.A."/>
            <person name="Hamelin R.C."/>
            <person name="Hirst M."/>
            <person name="Jones S.J.M."/>
            <person name="Bohlmann J."/>
            <person name="Breuil C."/>
        </authorList>
    </citation>
    <scope>NUCLEOTIDE SEQUENCE [LARGE SCALE GENOMIC DNA]</scope>
    <source>
        <strain evidence="3">kw1407 / UAMH 11150</strain>
    </source>
</reference>
<dbReference type="RefSeq" id="XP_014169102.1">
    <property type="nucleotide sequence ID" value="XM_014313627.1"/>
</dbReference>